<reference evidence="3 4" key="1">
    <citation type="journal article" date="2015" name="Int. J. Syst. Evol. Microbiol.">
        <title>Amycolatopsis rhabdoformis sp. nov., an actinomycete isolated from a tropical forest soil.</title>
        <authorList>
            <person name="Souza W.R."/>
            <person name="Silva R.E."/>
            <person name="Goodfellow M."/>
            <person name="Busarakam K."/>
            <person name="Figueiro F.S."/>
            <person name="Ferreira D."/>
            <person name="Rodrigues-Filho E."/>
            <person name="Moraes L.A.B."/>
            <person name="Zucchi T.D."/>
        </authorList>
    </citation>
    <scope>NUCLEOTIDE SEQUENCE [LARGE SCALE GENOMIC DNA]</scope>
    <source>
        <strain evidence="3 4">NCIMB 14900</strain>
    </source>
</reference>
<protein>
    <submittedName>
        <fullName evidence="3">MarR family transcriptional regulator</fullName>
    </submittedName>
</protein>
<proteinExistence type="predicted"/>
<evidence type="ECO:0000313" key="3">
    <source>
        <dbReference type="EMBL" id="WSE29926.1"/>
    </source>
</evidence>
<feature type="region of interest" description="Disordered" evidence="1">
    <location>
        <begin position="175"/>
        <end position="198"/>
    </location>
</feature>
<dbReference type="EMBL" id="CP142149">
    <property type="protein sequence ID" value="WSE29926.1"/>
    <property type="molecule type" value="Genomic_DNA"/>
</dbReference>
<dbReference type="SMART" id="SM00347">
    <property type="entry name" value="HTH_MARR"/>
    <property type="match status" value="1"/>
</dbReference>
<accession>A0ABZ1I688</accession>
<keyword evidence="4" id="KW-1185">Reference proteome</keyword>
<dbReference type="Proteomes" id="UP001330812">
    <property type="component" value="Chromosome"/>
</dbReference>
<dbReference type="SUPFAM" id="SSF46785">
    <property type="entry name" value="Winged helix' DNA-binding domain"/>
    <property type="match status" value="1"/>
</dbReference>
<dbReference type="RefSeq" id="WP_326568884.1">
    <property type="nucleotide sequence ID" value="NZ_CP142149.1"/>
</dbReference>
<dbReference type="InterPro" id="IPR036388">
    <property type="entry name" value="WH-like_DNA-bd_sf"/>
</dbReference>
<sequence>MAGTGRTPVERGTGRDLVDGMTTAWRREMPEVDLAIVELTRRAARLGVILQDRLAACLEPWSLTRADFNVLNVLRGAGSPYELRPSDMHERLMLTAGGVSNVLGRLLRAELVERRRDESDGRGLWVRLTPRGVETAEATMRAWAAEQEVLYRDVTESQARVASAALREVLLAIGDYEPGPPQSRSPTTEKSTGDTGTA</sequence>
<evidence type="ECO:0000256" key="1">
    <source>
        <dbReference type="SAM" id="MobiDB-lite"/>
    </source>
</evidence>
<evidence type="ECO:0000259" key="2">
    <source>
        <dbReference type="PROSITE" id="PS50995"/>
    </source>
</evidence>
<dbReference type="InterPro" id="IPR036390">
    <property type="entry name" value="WH_DNA-bd_sf"/>
</dbReference>
<dbReference type="Pfam" id="PF12802">
    <property type="entry name" value="MarR_2"/>
    <property type="match status" value="1"/>
</dbReference>
<organism evidence="3 4">
    <name type="scientific">Amycolatopsis rhabdoformis</name>
    <dbReference type="NCBI Taxonomy" id="1448059"/>
    <lineage>
        <taxon>Bacteria</taxon>
        <taxon>Bacillati</taxon>
        <taxon>Actinomycetota</taxon>
        <taxon>Actinomycetes</taxon>
        <taxon>Pseudonocardiales</taxon>
        <taxon>Pseudonocardiaceae</taxon>
        <taxon>Amycolatopsis</taxon>
    </lineage>
</organism>
<dbReference type="InterPro" id="IPR039422">
    <property type="entry name" value="MarR/SlyA-like"/>
</dbReference>
<name>A0ABZ1I688_9PSEU</name>
<dbReference type="Gene3D" id="1.10.10.10">
    <property type="entry name" value="Winged helix-like DNA-binding domain superfamily/Winged helix DNA-binding domain"/>
    <property type="match status" value="1"/>
</dbReference>
<dbReference type="PANTHER" id="PTHR33164:SF104">
    <property type="entry name" value="TRANSCRIPTIONAL REGULATORY PROTEIN"/>
    <property type="match status" value="1"/>
</dbReference>
<feature type="domain" description="HTH marR-type" evidence="2">
    <location>
        <begin position="36"/>
        <end position="175"/>
    </location>
</feature>
<dbReference type="PANTHER" id="PTHR33164">
    <property type="entry name" value="TRANSCRIPTIONAL REGULATOR, MARR FAMILY"/>
    <property type="match status" value="1"/>
</dbReference>
<dbReference type="InterPro" id="IPR000835">
    <property type="entry name" value="HTH_MarR-typ"/>
</dbReference>
<gene>
    <name evidence="3" type="ORF">VSH64_45260</name>
</gene>
<feature type="compositionally biased region" description="Polar residues" evidence="1">
    <location>
        <begin position="184"/>
        <end position="198"/>
    </location>
</feature>
<dbReference type="PROSITE" id="PS50995">
    <property type="entry name" value="HTH_MARR_2"/>
    <property type="match status" value="1"/>
</dbReference>
<evidence type="ECO:0000313" key="4">
    <source>
        <dbReference type="Proteomes" id="UP001330812"/>
    </source>
</evidence>